<evidence type="ECO:0000313" key="1">
    <source>
        <dbReference type="EMBL" id="QEC66683.1"/>
    </source>
</evidence>
<dbReference type="InterPro" id="IPR014710">
    <property type="entry name" value="RmlC-like_jellyroll"/>
</dbReference>
<dbReference type="EMBL" id="CP042435">
    <property type="protein sequence ID" value="QEC66683.1"/>
    <property type="molecule type" value="Genomic_DNA"/>
</dbReference>
<name>A0A5B8V709_9BACT</name>
<dbReference type="KEGG" id="pgin:FRZ67_04970"/>
<reference evidence="1 2" key="1">
    <citation type="journal article" date="2016" name="Int. J. Syst. Evol. Microbiol.">
        <title>Panacibacter ginsenosidivorans gen. nov., sp. nov., with ginsenoside converting activity isolated from soil of a ginseng field.</title>
        <authorList>
            <person name="Siddiqi M.Z."/>
            <person name="Muhammad Shafi S."/>
            <person name="Choi K.D."/>
            <person name="Im W.T."/>
        </authorList>
    </citation>
    <scope>NUCLEOTIDE SEQUENCE [LARGE SCALE GENOMIC DNA]</scope>
    <source>
        <strain evidence="1 2">Gsoil1550</strain>
    </source>
</reference>
<dbReference type="Gene3D" id="2.60.120.10">
    <property type="entry name" value="Jelly Rolls"/>
    <property type="match status" value="1"/>
</dbReference>
<sequence length="135" mass="14961">MKYSEATKNRPEGSRILDASQLYADVKENILLLKQEITWEKSDRNAITIFKNDSVTIVLLVLKGGATLFPQEIDALLTAQIIEGAVSFESTQGVKNLSDGNIVVLHSKQPFNATAIQESVLLLTVFSEKNKIKQQ</sequence>
<dbReference type="RefSeq" id="WP_147188483.1">
    <property type="nucleotide sequence ID" value="NZ_CP042435.1"/>
</dbReference>
<proteinExistence type="predicted"/>
<dbReference type="OrthoDB" id="8418771at2"/>
<dbReference type="AlphaFoldDB" id="A0A5B8V709"/>
<organism evidence="1 2">
    <name type="scientific">Panacibacter ginsenosidivorans</name>
    <dbReference type="NCBI Taxonomy" id="1813871"/>
    <lineage>
        <taxon>Bacteria</taxon>
        <taxon>Pseudomonadati</taxon>
        <taxon>Bacteroidota</taxon>
        <taxon>Chitinophagia</taxon>
        <taxon>Chitinophagales</taxon>
        <taxon>Chitinophagaceae</taxon>
        <taxon>Panacibacter</taxon>
    </lineage>
</organism>
<protein>
    <recommendedName>
        <fullName evidence="3">AraC-type arabinose-binding/dimerisation domain-containing protein</fullName>
    </recommendedName>
</protein>
<gene>
    <name evidence="1" type="ORF">FRZ67_04970</name>
</gene>
<evidence type="ECO:0008006" key="3">
    <source>
        <dbReference type="Google" id="ProtNLM"/>
    </source>
</evidence>
<accession>A0A5B8V709</accession>
<dbReference type="Proteomes" id="UP000321533">
    <property type="component" value="Chromosome"/>
</dbReference>
<keyword evidence="2" id="KW-1185">Reference proteome</keyword>
<evidence type="ECO:0000313" key="2">
    <source>
        <dbReference type="Proteomes" id="UP000321533"/>
    </source>
</evidence>